<evidence type="ECO:0000313" key="3">
    <source>
        <dbReference type="Proteomes" id="UP000008784"/>
    </source>
</evidence>
<feature type="domain" description="BTB" evidence="1">
    <location>
        <begin position="22"/>
        <end position="92"/>
    </location>
</feature>
<reference evidence="2 3" key="1">
    <citation type="journal article" date="2011" name="PLoS Pathog.">
        <title>Genomic and proteomic analyses of the fungus Arthrobotrys oligospora provide insights into nematode-trap formation.</title>
        <authorList>
            <person name="Yang J."/>
            <person name="Wang L."/>
            <person name="Ji X."/>
            <person name="Feng Y."/>
            <person name="Li X."/>
            <person name="Zou C."/>
            <person name="Xu J."/>
            <person name="Ren Y."/>
            <person name="Mi Q."/>
            <person name="Wu J."/>
            <person name="Liu S."/>
            <person name="Liu Y."/>
            <person name="Huang X."/>
            <person name="Wang H."/>
            <person name="Niu X."/>
            <person name="Li J."/>
            <person name="Liang L."/>
            <person name="Luo Y."/>
            <person name="Ji K."/>
            <person name="Zhou W."/>
            <person name="Yu Z."/>
            <person name="Li G."/>
            <person name="Liu Y."/>
            <person name="Li L."/>
            <person name="Qiao M."/>
            <person name="Feng L."/>
            <person name="Zhang K.-Q."/>
        </authorList>
    </citation>
    <scope>NUCLEOTIDE SEQUENCE [LARGE SCALE GENOMIC DNA]</scope>
    <source>
        <strain evidence="3">ATCC 24927 / CBS 115.81 / DSM 1491</strain>
    </source>
</reference>
<sequence>MTEGNAGPQAGLLQLLSNREYADIIATVGTGDIKQYYLHQAIVCPNSTYFTEACKQPADQAGLKCLSLPNIQTFSFDIAIRWIYGDKDIIKNNNQVIENFYNVLNTAKMLGLEDLRVAVQKANLADKAIVAKALKAAGDVEGFWDVLENTCLANSMKDWVHFRSFIKDVIQDEVFPLRLILDIAMDTDKGFLAALMLERSNNLLRYYPCWKCGGQKKPSYAAMKTEPFSHASCASSKLINDEQLGDYLSKSLYTPAVFSTSSNLHLLNT</sequence>
<dbReference type="EMBL" id="ADOT01000195">
    <property type="protein sequence ID" value="EGX46037.1"/>
    <property type="molecule type" value="Genomic_DNA"/>
</dbReference>
<gene>
    <name evidence="2" type="ORF">AOL_s00110g201</name>
</gene>
<evidence type="ECO:0000259" key="1">
    <source>
        <dbReference type="PROSITE" id="PS50097"/>
    </source>
</evidence>
<dbReference type="AlphaFoldDB" id="G1XL31"/>
<dbReference type="InterPro" id="IPR011333">
    <property type="entry name" value="SKP1/BTB/POZ_sf"/>
</dbReference>
<dbReference type="InterPro" id="IPR000210">
    <property type="entry name" value="BTB/POZ_dom"/>
</dbReference>
<dbReference type="PROSITE" id="PS50097">
    <property type="entry name" value="BTB"/>
    <property type="match status" value="1"/>
</dbReference>
<dbReference type="RefSeq" id="XP_011125193.1">
    <property type="nucleotide sequence ID" value="XM_011126891.1"/>
</dbReference>
<comment type="caution">
    <text evidence="2">The sequence shown here is derived from an EMBL/GenBank/DDBJ whole genome shotgun (WGS) entry which is preliminary data.</text>
</comment>
<dbReference type="HOGENOM" id="CLU_1034301_0_0_1"/>
<dbReference type="GeneID" id="22896092"/>
<name>G1XL31_ARTOA</name>
<dbReference type="InParanoid" id="G1XL31"/>
<dbReference type="CDD" id="cd18186">
    <property type="entry name" value="BTB_POZ_ZBTB_KLHL-like"/>
    <property type="match status" value="1"/>
</dbReference>
<evidence type="ECO:0000313" key="2">
    <source>
        <dbReference type="EMBL" id="EGX46037.1"/>
    </source>
</evidence>
<protein>
    <recommendedName>
        <fullName evidence="1">BTB domain-containing protein</fullName>
    </recommendedName>
</protein>
<dbReference type="SUPFAM" id="SSF54695">
    <property type="entry name" value="POZ domain"/>
    <property type="match status" value="1"/>
</dbReference>
<dbReference type="Proteomes" id="UP000008784">
    <property type="component" value="Unassembled WGS sequence"/>
</dbReference>
<proteinExistence type="predicted"/>
<dbReference type="Gene3D" id="3.30.710.10">
    <property type="entry name" value="Potassium Channel Kv1.1, Chain A"/>
    <property type="match status" value="1"/>
</dbReference>
<accession>G1XL31</accession>
<organism evidence="2 3">
    <name type="scientific">Arthrobotrys oligospora (strain ATCC 24927 / CBS 115.81 / DSM 1491)</name>
    <name type="common">Nematode-trapping fungus</name>
    <name type="synonym">Didymozoophaga oligospora</name>
    <dbReference type="NCBI Taxonomy" id="756982"/>
    <lineage>
        <taxon>Eukaryota</taxon>
        <taxon>Fungi</taxon>
        <taxon>Dikarya</taxon>
        <taxon>Ascomycota</taxon>
        <taxon>Pezizomycotina</taxon>
        <taxon>Orbiliomycetes</taxon>
        <taxon>Orbiliales</taxon>
        <taxon>Orbiliaceae</taxon>
        <taxon>Orbilia</taxon>
        <taxon>Orbilia oligospora</taxon>
    </lineage>
</organism>
<dbReference type="Pfam" id="PF00651">
    <property type="entry name" value="BTB"/>
    <property type="match status" value="1"/>
</dbReference>
<keyword evidence="3" id="KW-1185">Reference proteome</keyword>